<evidence type="ECO:0000256" key="1">
    <source>
        <dbReference type="ARBA" id="ARBA00022676"/>
    </source>
</evidence>
<dbReference type="InterPro" id="IPR050076">
    <property type="entry name" value="ArchSynthase1/Queuine_TRR"/>
</dbReference>
<keyword evidence="4 5" id="KW-0671">Queuosine biosynthesis</keyword>
<dbReference type="PANTHER" id="PTHR46499">
    <property type="entry name" value="QUEUINE TRNA-RIBOSYLTRANSFERASE"/>
    <property type="match status" value="1"/>
</dbReference>
<evidence type="ECO:0000256" key="2">
    <source>
        <dbReference type="ARBA" id="ARBA00022679"/>
    </source>
</evidence>
<dbReference type="PANTHER" id="PTHR46499:SF1">
    <property type="entry name" value="QUEUINE TRNA-RIBOSYLTRANSFERASE"/>
    <property type="match status" value="1"/>
</dbReference>
<organism evidence="7 8">
    <name type="scientific">Bhargavaea ullalensis</name>
    <dbReference type="NCBI Taxonomy" id="1265685"/>
    <lineage>
        <taxon>Bacteria</taxon>
        <taxon>Bacillati</taxon>
        <taxon>Bacillota</taxon>
        <taxon>Bacilli</taxon>
        <taxon>Bacillales</taxon>
        <taxon>Caryophanaceae</taxon>
        <taxon>Bhargavaea</taxon>
    </lineage>
</organism>
<feature type="region of interest" description="RNA binding; important for wobble base 34 recognition" evidence="5">
    <location>
        <begin position="274"/>
        <end position="278"/>
    </location>
</feature>
<dbReference type="RefSeq" id="WP_354195082.1">
    <property type="nucleotide sequence ID" value="NZ_JBEPLW010000002.1"/>
</dbReference>
<dbReference type="NCBIfam" id="TIGR00430">
    <property type="entry name" value="Q_tRNA_tgt"/>
    <property type="match status" value="1"/>
</dbReference>
<dbReference type="EC" id="2.4.2.29" evidence="5"/>
<feature type="binding site" evidence="5">
    <location>
        <position position="309"/>
    </location>
    <ligand>
        <name>Zn(2+)</name>
        <dbReference type="ChEBI" id="CHEBI:29105"/>
    </ligand>
</feature>
<comment type="caution">
    <text evidence="7">The sequence shown here is derived from an EMBL/GenBank/DDBJ whole genome shotgun (WGS) entry which is preliminary data.</text>
</comment>
<dbReference type="Gene3D" id="3.20.20.105">
    <property type="entry name" value="Queuine tRNA-ribosyltransferase-like"/>
    <property type="match status" value="1"/>
</dbReference>
<dbReference type="InterPro" id="IPR002616">
    <property type="entry name" value="tRNA_ribo_trans-like"/>
</dbReference>
<dbReference type="NCBIfam" id="TIGR00449">
    <property type="entry name" value="tgt_general"/>
    <property type="match status" value="1"/>
</dbReference>
<evidence type="ECO:0000313" key="7">
    <source>
        <dbReference type="EMBL" id="MET3574667.1"/>
    </source>
</evidence>
<comment type="similarity">
    <text evidence="5">Belongs to the queuine tRNA-ribosyltransferase family.</text>
</comment>
<dbReference type="InterPro" id="IPR036511">
    <property type="entry name" value="TGT-like_sf"/>
</dbReference>
<comment type="pathway">
    <text evidence="5">tRNA modification; tRNA-queuosine biosynthesis.</text>
</comment>
<feature type="binding site" evidence="5">
    <location>
        <position position="338"/>
    </location>
    <ligand>
        <name>Zn(2+)</name>
        <dbReference type="ChEBI" id="CHEBI:29105"/>
    </ligand>
</feature>
<keyword evidence="5" id="KW-0479">Metal-binding</keyword>
<dbReference type="GO" id="GO:0016757">
    <property type="term" value="F:glycosyltransferase activity"/>
    <property type="evidence" value="ECO:0007669"/>
    <property type="project" value="UniProtKB-KW"/>
</dbReference>
<keyword evidence="5" id="KW-0862">Zinc</keyword>
<feature type="binding site" evidence="5">
    <location>
        <position position="149"/>
    </location>
    <ligand>
        <name>substrate</name>
    </ligand>
</feature>
<evidence type="ECO:0000256" key="3">
    <source>
        <dbReference type="ARBA" id="ARBA00022694"/>
    </source>
</evidence>
<feature type="binding site" evidence="5">
    <location>
        <position position="307"/>
    </location>
    <ligand>
        <name>Zn(2+)</name>
        <dbReference type="ChEBI" id="CHEBI:29105"/>
    </ligand>
</feature>
<dbReference type="InterPro" id="IPR004803">
    <property type="entry name" value="TGT"/>
</dbReference>
<evidence type="ECO:0000259" key="6">
    <source>
        <dbReference type="Pfam" id="PF01702"/>
    </source>
</evidence>
<dbReference type="HAMAP" id="MF_00168">
    <property type="entry name" value="Q_tRNA_Tgt"/>
    <property type="match status" value="1"/>
</dbReference>
<evidence type="ECO:0000256" key="5">
    <source>
        <dbReference type="HAMAP-Rule" id="MF_00168"/>
    </source>
</evidence>
<feature type="domain" description="tRNA-guanine(15) transglycosylase-like" evidence="6">
    <location>
        <begin position="16"/>
        <end position="370"/>
    </location>
</feature>
<feature type="region of interest" description="RNA binding" evidence="5">
    <location>
        <begin position="250"/>
        <end position="256"/>
    </location>
</feature>
<keyword evidence="2 5" id="KW-0808">Transferase</keyword>
<protein>
    <recommendedName>
        <fullName evidence="5">Queuine tRNA-ribosyltransferase</fullName>
        <ecNumber evidence="5">2.4.2.29</ecNumber>
    </recommendedName>
    <alternativeName>
        <fullName evidence="5">Guanine insertion enzyme</fullName>
    </alternativeName>
    <alternativeName>
        <fullName evidence="5">tRNA-guanine transglycosylase</fullName>
    </alternativeName>
</protein>
<keyword evidence="8" id="KW-1185">Reference proteome</keyword>
<dbReference type="Proteomes" id="UP001549099">
    <property type="component" value="Unassembled WGS sequence"/>
</dbReference>
<dbReference type="SUPFAM" id="SSF51713">
    <property type="entry name" value="tRNA-guanine transglycosylase"/>
    <property type="match status" value="1"/>
</dbReference>
<feature type="binding site" evidence="5">
    <location>
        <position position="219"/>
    </location>
    <ligand>
        <name>substrate</name>
    </ligand>
</feature>
<feature type="binding site" evidence="5">
    <location>
        <position position="312"/>
    </location>
    <ligand>
        <name>Zn(2+)</name>
        <dbReference type="ChEBI" id="CHEBI:29105"/>
    </ligand>
</feature>
<comment type="function">
    <text evidence="5">Catalyzes the base-exchange of a guanine (G) residue with the queuine precursor 7-aminomethyl-7-deazaguanine (PreQ1) at position 34 (anticodon wobble position) in tRNAs with GU(N) anticodons (tRNA-Asp, -Asn, -His and -Tyr). Catalysis occurs through a double-displacement mechanism. The nucleophile active site attacks the C1' of nucleotide 34 to detach the guanine base from the RNA, forming a covalent enzyme-RNA intermediate. The proton acceptor active site deprotonates the incoming PreQ1, allowing a nucleophilic attack on the C1' of the ribose to form the product. After dissociation, two additional enzymatic reactions on the tRNA convert PreQ1 to queuine (Q), resulting in the hypermodified nucleoside queuosine (7-(((4,5-cis-dihydroxy-2-cyclopenten-1-yl)amino)methyl)-7-deazaguanosine).</text>
</comment>
<proteinExistence type="inferred from homology"/>
<feature type="active site" description="Proton acceptor" evidence="5">
    <location>
        <position position="95"/>
    </location>
</feature>
<dbReference type="Pfam" id="PF01702">
    <property type="entry name" value="TGT"/>
    <property type="match status" value="1"/>
</dbReference>
<name>A0ABV2G8V4_9BACL</name>
<dbReference type="EMBL" id="JBEPLW010000002">
    <property type="protein sequence ID" value="MET3574667.1"/>
    <property type="molecule type" value="Genomic_DNA"/>
</dbReference>
<comment type="catalytic activity">
    <reaction evidence="5">
        <text>7-aminomethyl-7-carbaguanine + guanosine(34) in tRNA = 7-aminomethyl-7-carbaguanosine(34) in tRNA + guanine</text>
        <dbReference type="Rhea" id="RHEA:24104"/>
        <dbReference type="Rhea" id="RHEA-COMP:10341"/>
        <dbReference type="Rhea" id="RHEA-COMP:10342"/>
        <dbReference type="ChEBI" id="CHEBI:16235"/>
        <dbReference type="ChEBI" id="CHEBI:58703"/>
        <dbReference type="ChEBI" id="CHEBI:74269"/>
        <dbReference type="ChEBI" id="CHEBI:82833"/>
        <dbReference type="EC" id="2.4.2.29"/>
    </reaction>
</comment>
<feature type="active site" description="Nucleophile" evidence="5">
    <location>
        <position position="269"/>
    </location>
</feature>
<keyword evidence="3 5" id="KW-0819">tRNA processing</keyword>
<comment type="cofactor">
    <cofactor evidence="5">
        <name>Zn(2+)</name>
        <dbReference type="ChEBI" id="CHEBI:29105"/>
    </cofactor>
    <text evidence="5">Binds 1 zinc ion per subunit.</text>
</comment>
<keyword evidence="1 5" id="KW-0328">Glycosyltransferase</keyword>
<comment type="subunit">
    <text evidence="5">Homodimer. Within each dimer, one monomer is responsible for RNA recognition and catalysis, while the other monomer binds to the replacement base PreQ1.</text>
</comment>
<sequence length="380" mass="42864">MTPAVTYELIKKDKQTGARLGIVHTPHGSFETPAFMPVGTQATVKTMSPEELKEIGSGIILSNTYHLWLRPGHDIIKEAGGLHRFMNWDRPILTDSGGFQVFSLSDMRKIEEEGVHFRHHLDGSKLFLSPEKSMEIQNALGSDIMMAFDECPPYPASHDYMKASVERTSRWAERCLAAHDRPQDQALFGIVQGGEFEELRKQSAADLVSLDFPGYAIGGLSVGEPKDVMNEVLGFTTPLLPENKPRYLMGVGSPDALIDGSIRGVDMFDCVLPTRIARNGTLMTSQGRLVVRNAKFARDFGPLDPNCDCHVCKNYSRAYIRHLIKAEESFGIRLTSYHNLYFLLHLMEQVRQAIREDRLGDFREEFFEQYGYNKPNAKNF</sequence>
<evidence type="ECO:0000256" key="4">
    <source>
        <dbReference type="ARBA" id="ARBA00022785"/>
    </source>
</evidence>
<gene>
    <name evidence="5" type="primary">tgt</name>
    <name evidence="7" type="ORF">ABID49_000549</name>
</gene>
<reference evidence="7 8" key="1">
    <citation type="submission" date="2024-06" db="EMBL/GenBank/DDBJ databases">
        <title>Genomic Encyclopedia of Type Strains, Phase IV (KMG-IV): sequencing the most valuable type-strain genomes for metagenomic binning, comparative biology and taxonomic classification.</title>
        <authorList>
            <person name="Goeker M."/>
        </authorList>
    </citation>
    <scope>NUCLEOTIDE SEQUENCE [LARGE SCALE GENOMIC DNA]</scope>
    <source>
        <strain evidence="7 8">DSM 26128</strain>
    </source>
</reference>
<feature type="binding site" evidence="5">
    <location>
        <position position="192"/>
    </location>
    <ligand>
        <name>substrate</name>
    </ligand>
</feature>
<feature type="binding site" evidence="5">
    <location>
        <begin position="95"/>
        <end position="99"/>
    </location>
    <ligand>
        <name>substrate</name>
    </ligand>
</feature>
<accession>A0ABV2G8V4</accession>
<evidence type="ECO:0000313" key="8">
    <source>
        <dbReference type="Proteomes" id="UP001549099"/>
    </source>
</evidence>